<dbReference type="PANTHER" id="PTHR43827:SF8">
    <property type="entry name" value="ALDO_KETO REDUCTASE FAMILY PROTEIN"/>
    <property type="match status" value="1"/>
</dbReference>
<dbReference type="PIRSF" id="PIRSF000097">
    <property type="entry name" value="AKR"/>
    <property type="match status" value="1"/>
</dbReference>
<organism evidence="2 3">
    <name type="scientific">Dunaliella salina</name>
    <name type="common">Green alga</name>
    <name type="synonym">Protococcus salinus</name>
    <dbReference type="NCBI Taxonomy" id="3046"/>
    <lineage>
        <taxon>Eukaryota</taxon>
        <taxon>Viridiplantae</taxon>
        <taxon>Chlorophyta</taxon>
        <taxon>core chlorophytes</taxon>
        <taxon>Chlorophyceae</taxon>
        <taxon>CS clade</taxon>
        <taxon>Chlamydomonadales</taxon>
        <taxon>Dunaliellaceae</taxon>
        <taxon>Dunaliella</taxon>
    </lineage>
</organism>
<evidence type="ECO:0000259" key="1">
    <source>
        <dbReference type="Pfam" id="PF00248"/>
    </source>
</evidence>
<sequence>MIALNSCFKAHVCGVAHARVQAREWYREDLVGAALEAWLKDNAGSSPRESLFLTTKIHPRDFGPTTTLDVFINSLMDLRTTYLDLVLLHYPYCWGNLCGSIQPEGNWRDAWKALEELHAAGKVRAIGVSNFNIAEMRKLLDMAEVTPQVLQIHIDPLAQNRQVMKMAQEEGVQVEAYSALGTQWGRVGPDHHNPVLSHPVLQEIARELNRTVAQVVLRWLLHLNVAVIPRSTNPEHQREALLGVKEFELQPRHMTAISELDGTQVI</sequence>
<comment type="caution">
    <text evidence="2">The sequence shown here is derived from an EMBL/GenBank/DDBJ whole genome shotgun (WGS) entry which is preliminary data.</text>
</comment>
<dbReference type="EMBL" id="MU069437">
    <property type="protein sequence ID" value="KAF5843839.1"/>
    <property type="molecule type" value="Genomic_DNA"/>
</dbReference>
<dbReference type="InterPro" id="IPR018170">
    <property type="entry name" value="Aldo/ket_reductase_CS"/>
</dbReference>
<dbReference type="Gene3D" id="3.20.20.100">
    <property type="entry name" value="NADP-dependent oxidoreductase domain"/>
    <property type="match status" value="1"/>
</dbReference>
<evidence type="ECO:0000313" key="3">
    <source>
        <dbReference type="Proteomes" id="UP000815325"/>
    </source>
</evidence>
<dbReference type="Proteomes" id="UP000815325">
    <property type="component" value="Unassembled WGS sequence"/>
</dbReference>
<accession>A0ABQ7HAF7</accession>
<dbReference type="InterPro" id="IPR020471">
    <property type="entry name" value="AKR"/>
</dbReference>
<dbReference type="Pfam" id="PF00248">
    <property type="entry name" value="Aldo_ket_red"/>
    <property type="match status" value="1"/>
</dbReference>
<dbReference type="PANTHER" id="PTHR43827">
    <property type="entry name" value="2,5-DIKETO-D-GLUCONIC ACID REDUCTASE"/>
    <property type="match status" value="1"/>
</dbReference>
<dbReference type="CDD" id="cd19071">
    <property type="entry name" value="AKR_AKR1-5-like"/>
    <property type="match status" value="1"/>
</dbReference>
<dbReference type="InterPro" id="IPR036812">
    <property type="entry name" value="NAD(P)_OxRdtase_dom_sf"/>
</dbReference>
<dbReference type="PROSITE" id="PS00062">
    <property type="entry name" value="ALDOKETO_REDUCTASE_2"/>
    <property type="match status" value="1"/>
</dbReference>
<dbReference type="PRINTS" id="PR00069">
    <property type="entry name" value="ALDKETRDTASE"/>
</dbReference>
<dbReference type="SUPFAM" id="SSF51430">
    <property type="entry name" value="NAD(P)-linked oxidoreductase"/>
    <property type="match status" value="1"/>
</dbReference>
<reference evidence="2" key="1">
    <citation type="submission" date="2017-08" db="EMBL/GenBank/DDBJ databases">
        <authorList>
            <person name="Polle J.E."/>
            <person name="Barry K."/>
            <person name="Cushman J."/>
            <person name="Schmutz J."/>
            <person name="Tran D."/>
            <person name="Hathwaick L.T."/>
            <person name="Yim W.C."/>
            <person name="Jenkins J."/>
            <person name="Mckie-Krisberg Z.M."/>
            <person name="Prochnik S."/>
            <person name="Lindquist E."/>
            <person name="Dockter R.B."/>
            <person name="Adam C."/>
            <person name="Molina H."/>
            <person name="Bunkerborg J."/>
            <person name="Jin E."/>
            <person name="Buchheim M."/>
            <person name="Magnuson J."/>
        </authorList>
    </citation>
    <scope>NUCLEOTIDE SEQUENCE</scope>
    <source>
        <strain evidence="2">CCAP 19/18</strain>
    </source>
</reference>
<feature type="domain" description="NADP-dependent oxidoreductase" evidence="1">
    <location>
        <begin position="28"/>
        <end position="260"/>
    </location>
</feature>
<keyword evidence="3" id="KW-1185">Reference proteome</keyword>
<proteinExistence type="predicted"/>
<dbReference type="InterPro" id="IPR023210">
    <property type="entry name" value="NADP_OxRdtase_dom"/>
</dbReference>
<protein>
    <submittedName>
        <fullName evidence="2">NADP-dependent oxidoreductase domain-containing protein</fullName>
    </submittedName>
</protein>
<gene>
    <name evidence="2" type="ORF">DUNSADRAFT_5076</name>
</gene>
<evidence type="ECO:0000313" key="2">
    <source>
        <dbReference type="EMBL" id="KAF5843839.1"/>
    </source>
</evidence>
<name>A0ABQ7HAF7_DUNSA</name>